<evidence type="ECO:0000256" key="1">
    <source>
        <dbReference type="ARBA" id="ARBA00001933"/>
    </source>
</evidence>
<name>A0A1H9K7R2_9GAMM</name>
<dbReference type="Pfam" id="PF00155">
    <property type="entry name" value="Aminotran_1_2"/>
    <property type="match status" value="1"/>
</dbReference>
<reference evidence="5" key="1">
    <citation type="submission" date="2016-10" db="EMBL/GenBank/DDBJ databases">
        <authorList>
            <person name="Varghese N."/>
            <person name="Submissions S."/>
        </authorList>
    </citation>
    <scope>NUCLEOTIDE SEQUENCE [LARGE SCALE GENOMIC DNA]</scope>
    <source>
        <strain evidence="5">DSM 18887</strain>
    </source>
</reference>
<feature type="domain" description="Aminotransferase class I/classII large" evidence="3">
    <location>
        <begin position="92"/>
        <end position="434"/>
    </location>
</feature>
<organism evidence="4 5">
    <name type="scientific">Amphritea atlantica</name>
    <dbReference type="NCBI Taxonomy" id="355243"/>
    <lineage>
        <taxon>Bacteria</taxon>
        <taxon>Pseudomonadati</taxon>
        <taxon>Pseudomonadota</taxon>
        <taxon>Gammaproteobacteria</taxon>
        <taxon>Oceanospirillales</taxon>
        <taxon>Oceanospirillaceae</taxon>
        <taxon>Amphritea</taxon>
    </lineage>
</organism>
<sequence>MVAKKLSRDLKQKLIQQSLQRKLKQAETDAAKPAVSLKETTIPDKFCRFDQHPGYIQMQIINRGAEQLGVESPFFRVHEGLAGATTIIAGHELINFASYNYLNLSGHPEVNQAATQAMQRYGTSVSASRIVSGERPIHRELEHALARTYGVDDAVVFVSGHATNVSTLGYLFGAKDLIIHDEYIHNSSIVGAQLSGARRLSFPHNDLDALEHLLKERRHQFERVVIIVEGLYSMDGDFPDLKRLVQLKQQHRVFLMVDEAHSFGVLGNSGKGLRELADVDATDVDIWMGTLSKTLSGCGGFIAGESALVENLRHLSPGFLYSVGIPAPIAAAAIKSLEIMAREPDRVRRLRSISEYFITQAKALKLNTGDSRGIAIIPVILGSSVNAARISSALFDRGINVQPILYPAVPEKSARLRFFLSCEHTQEQIDTTLNTLASLL</sequence>
<protein>
    <submittedName>
        <fullName evidence="4">8-amino-7-oxononanoate synthase</fullName>
    </submittedName>
</protein>
<dbReference type="InterPro" id="IPR050087">
    <property type="entry name" value="AON_synthase_class-II"/>
</dbReference>
<dbReference type="SUPFAM" id="SSF53383">
    <property type="entry name" value="PLP-dependent transferases"/>
    <property type="match status" value="1"/>
</dbReference>
<dbReference type="GO" id="GO:0030170">
    <property type="term" value="F:pyridoxal phosphate binding"/>
    <property type="evidence" value="ECO:0007669"/>
    <property type="project" value="InterPro"/>
</dbReference>
<dbReference type="CDD" id="cd06454">
    <property type="entry name" value="KBL_like"/>
    <property type="match status" value="1"/>
</dbReference>
<comment type="cofactor">
    <cofactor evidence="1">
        <name>pyridoxal 5'-phosphate</name>
        <dbReference type="ChEBI" id="CHEBI:597326"/>
    </cofactor>
</comment>
<evidence type="ECO:0000256" key="2">
    <source>
        <dbReference type="ARBA" id="ARBA00022679"/>
    </source>
</evidence>
<keyword evidence="5" id="KW-1185">Reference proteome</keyword>
<dbReference type="InterPro" id="IPR015421">
    <property type="entry name" value="PyrdxlP-dep_Trfase_major"/>
</dbReference>
<keyword evidence="2" id="KW-0808">Transferase</keyword>
<accession>A0A1H9K7R2</accession>
<dbReference type="Proteomes" id="UP000198749">
    <property type="component" value="Unassembled WGS sequence"/>
</dbReference>
<dbReference type="STRING" id="355243.SAMN03080615_03358"/>
<dbReference type="OrthoDB" id="9807157at2"/>
<dbReference type="PANTHER" id="PTHR13693">
    <property type="entry name" value="CLASS II AMINOTRANSFERASE/8-AMINO-7-OXONONANOATE SYNTHASE"/>
    <property type="match status" value="1"/>
</dbReference>
<gene>
    <name evidence="4" type="ORF">SAMN03080615_03358</name>
</gene>
<dbReference type="PANTHER" id="PTHR13693:SF3">
    <property type="entry name" value="LD36009P"/>
    <property type="match status" value="1"/>
</dbReference>
<dbReference type="Gene3D" id="3.40.640.10">
    <property type="entry name" value="Type I PLP-dependent aspartate aminotransferase-like (Major domain)"/>
    <property type="match status" value="1"/>
</dbReference>
<evidence type="ECO:0000259" key="3">
    <source>
        <dbReference type="Pfam" id="PF00155"/>
    </source>
</evidence>
<dbReference type="GO" id="GO:0016740">
    <property type="term" value="F:transferase activity"/>
    <property type="evidence" value="ECO:0007669"/>
    <property type="project" value="UniProtKB-KW"/>
</dbReference>
<dbReference type="EMBL" id="FOGB01000012">
    <property type="protein sequence ID" value="SEQ95088.1"/>
    <property type="molecule type" value="Genomic_DNA"/>
</dbReference>
<evidence type="ECO:0000313" key="5">
    <source>
        <dbReference type="Proteomes" id="UP000198749"/>
    </source>
</evidence>
<evidence type="ECO:0000313" key="4">
    <source>
        <dbReference type="EMBL" id="SEQ95088.1"/>
    </source>
</evidence>
<dbReference type="InterPro" id="IPR004839">
    <property type="entry name" value="Aminotransferase_I/II_large"/>
</dbReference>
<proteinExistence type="predicted"/>
<dbReference type="InterPro" id="IPR015424">
    <property type="entry name" value="PyrdxlP-dep_Trfase"/>
</dbReference>
<dbReference type="AlphaFoldDB" id="A0A1H9K7R2"/>
<dbReference type="RefSeq" id="WP_091360522.1">
    <property type="nucleotide sequence ID" value="NZ_AP025284.1"/>
</dbReference>
<dbReference type="Gene3D" id="3.90.1150.10">
    <property type="entry name" value="Aspartate Aminotransferase, domain 1"/>
    <property type="match status" value="1"/>
</dbReference>
<dbReference type="InterPro" id="IPR015422">
    <property type="entry name" value="PyrdxlP-dep_Trfase_small"/>
</dbReference>